<feature type="domain" description="SANTA" evidence="3">
    <location>
        <begin position="128"/>
        <end position="214"/>
    </location>
</feature>
<dbReference type="Pfam" id="PF09133">
    <property type="entry name" value="SANTA"/>
    <property type="match status" value="1"/>
</dbReference>
<gene>
    <name evidence="4" type="ORF">NESG_01040</name>
</gene>
<comment type="caution">
    <text evidence="4">The sequence shown here is derived from an EMBL/GenBank/DDBJ whole genome shotgun (WGS) entry which is preliminary data.</text>
</comment>
<keyword evidence="1" id="KW-0175">Coiled coil</keyword>
<evidence type="ECO:0000256" key="2">
    <source>
        <dbReference type="SAM" id="MobiDB-lite"/>
    </source>
</evidence>
<evidence type="ECO:0000256" key="1">
    <source>
        <dbReference type="SAM" id="Coils"/>
    </source>
</evidence>
<dbReference type="AlphaFoldDB" id="A0A086J416"/>
<dbReference type="EMBL" id="AKIJ01000002">
    <property type="protein sequence ID" value="KFG26884.1"/>
    <property type="molecule type" value="Genomic_DNA"/>
</dbReference>
<name>A0A086J416_NEMA1</name>
<dbReference type="RefSeq" id="XP_052905439.1">
    <property type="nucleotide sequence ID" value="XM_053048679.1"/>
</dbReference>
<evidence type="ECO:0000259" key="3">
    <source>
        <dbReference type="Pfam" id="PF09133"/>
    </source>
</evidence>
<accession>A0A086J416</accession>
<dbReference type="InterPro" id="IPR015216">
    <property type="entry name" value="SANTA"/>
</dbReference>
<feature type="region of interest" description="Disordered" evidence="2">
    <location>
        <begin position="96"/>
        <end position="117"/>
    </location>
</feature>
<evidence type="ECO:0000313" key="4">
    <source>
        <dbReference type="EMBL" id="KFG26884.1"/>
    </source>
</evidence>
<evidence type="ECO:0000313" key="5">
    <source>
        <dbReference type="Proteomes" id="UP000054524"/>
    </source>
</evidence>
<sequence>MRKPKPSARAKKMNIPGKEKTCTIAVQPITEDAMEVLLRADNYQMFRKTSSNKTNEYAETITKLLEEQKALEKEEADEKKEDAFCANKIEVSEECTSKPADAASTEEIKAVASEEKTEEKKETGNKIVTLSSWAIKLIENTSGTLEVIILGMIKDTNDIIQSSFIKKRISSHSVMSKNTTYILENACDCTVLPYAGFRESTQKKFENGFPSTWSIIIRAEVKYIQNLGKSEKPLPKPKSKKRKKWLS</sequence>
<feature type="compositionally biased region" description="Basic and acidic residues" evidence="2">
    <location>
        <begin position="106"/>
        <end position="117"/>
    </location>
</feature>
<protein>
    <recommendedName>
        <fullName evidence="3">SANTA domain-containing protein</fullName>
    </recommendedName>
</protein>
<dbReference type="GeneID" id="77676013"/>
<dbReference type="OrthoDB" id="2195551at2759"/>
<keyword evidence="5" id="KW-1185">Reference proteome</keyword>
<feature type="coiled-coil region" evidence="1">
    <location>
        <begin position="54"/>
        <end position="82"/>
    </location>
</feature>
<dbReference type="HOGENOM" id="CLU_1124823_0_0_1"/>
<dbReference type="Proteomes" id="UP000054524">
    <property type="component" value="Unassembled WGS sequence"/>
</dbReference>
<reference evidence="4 5" key="1">
    <citation type="journal article" date="2014" name="Genome Announc.">
        <title>Genome Sequence of the Microsporidian Species Nematocida sp1 Strain ERTm6 (ATCC PRA-372).</title>
        <authorList>
            <person name="Bakowski M.A."/>
            <person name="Priest M."/>
            <person name="Young S."/>
            <person name="Cuomo C.A."/>
            <person name="Troemel E.R."/>
        </authorList>
    </citation>
    <scope>NUCLEOTIDE SEQUENCE [LARGE SCALE GENOMIC DNA]</scope>
    <source>
        <strain evidence="4 5">ERTm6</strain>
    </source>
</reference>
<organism evidence="4 5">
    <name type="scientific">Nematocida ausubeli (strain ATCC PRA-371 / ERTm2)</name>
    <name type="common">Nematode killer fungus</name>
    <dbReference type="NCBI Taxonomy" id="1913371"/>
    <lineage>
        <taxon>Eukaryota</taxon>
        <taxon>Fungi</taxon>
        <taxon>Fungi incertae sedis</taxon>
        <taxon>Microsporidia</taxon>
        <taxon>Nematocida</taxon>
    </lineage>
</organism>
<proteinExistence type="predicted"/>